<evidence type="ECO:0000313" key="3">
    <source>
        <dbReference type="Proteomes" id="UP000824220"/>
    </source>
</evidence>
<protein>
    <submittedName>
        <fullName evidence="2">ROK family protein</fullName>
    </submittedName>
</protein>
<name>A0A9D2H6A1_9MICO</name>
<evidence type="ECO:0000313" key="2">
    <source>
        <dbReference type="EMBL" id="HJA04689.1"/>
    </source>
</evidence>
<dbReference type="EMBL" id="DXAM01000104">
    <property type="protein sequence ID" value="HJA04689.1"/>
    <property type="molecule type" value="Genomic_DNA"/>
</dbReference>
<sequence length="291" mass="29276">MTALGIDYGGTHTKFLLVSDEGEELARDTAPTGGIDELGERVERFVASSPADTFGLTIAGTLDAATGVVGRSANLPWLDGTAPAAALSQRLGIPGTAVQDGEAAALAEARLGAGRGSDDVFVVALGTGIAGAHVSRGSVRRGAHGAAGEVGHMRVATNGVLCSCGQLECLETAIGGHQLAARWVERGGSAAAGATAVDVVRAAAAGDEPARTALDDAARALGRAILEVSALVDPELIVIGGGLARSPEWTVRPAVERARASATFHTVPEIRLATLGVWAGARGAAEAVRRV</sequence>
<comment type="caution">
    <text evidence="2">The sequence shown here is derived from an EMBL/GenBank/DDBJ whole genome shotgun (WGS) entry which is preliminary data.</text>
</comment>
<proteinExistence type="inferred from homology"/>
<reference evidence="2" key="1">
    <citation type="journal article" date="2021" name="PeerJ">
        <title>Extensive microbial diversity within the chicken gut microbiome revealed by metagenomics and culture.</title>
        <authorList>
            <person name="Gilroy R."/>
            <person name="Ravi A."/>
            <person name="Getino M."/>
            <person name="Pursley I."/>
            <person name="Horton D.L."/>
            <person name="Alikhan N.F."/>
            <person name="Baker D."/>
            <person name="Gharbi K."/>
            <person name="Hall N."/>
            <person name="Watson M."/>
            <person name="Adriaenssens E.M."/>
            <person name="Foster-Nyarko E."/>
            <person name="Jarju S."/>
            <person name="Secka A."/>
            <person name="Antonio M."/>
            <person name="Oren A."/>
            <person name="Chaudhuri R.R."/>
            <person name="La Ragione R."/>
            <person name="Hildebrand F."/>
            <person name="Pallen M.J."/>
        </authorList>
    </citation>
    <scope>NUCLEOTIDE SEQUENCE</scope>
    <source>
        <strain evidence="2">ChiHjej8B7-3636</strain>
    </source>
</reference>
<reference evidence="2" key="2">
    <citation type="submission" date="2021-04" db="EMBL/GenBank/DDBJ databases">
        <authorList>
            <person name="Gilroy R."/>
        </authorList>
    </citation>
    <scope>NUCLEOTIDE SEQUENCE</scope>
    <source>
        <strain evidence="2">ChiHjej8B7-3636</strain>
    </source>
</reference>
<evidence type="ECO:0000256" key="1">
    <source>
        <dbReference type="ARBA" id="ARBA00006479"/>
    </source>
</evidence>
<comment type="similarity">
    <text evidence="1">Belongs to the ROK (NagC/XylR) family.</text>
</comment>
<organism evidence="2 3">
    <name type="scientific">Candidatus Microbacterium stercoravium</name>
    <dbReference type="NCBI Taxonomy" id="2838697"/>
    <lineage>
        <taxon>Bacteria</taxon>
        <taxon>Bacillati</taxon>
        <taxon>Actinomycetota</taxon>
        <taxon>Actinomycetes</taxon>
        <taxon>Micrococcales</taxon>
        <taxon>Microbacteriaceae</taxon>
        <taxon>Microbacterium</taxon>
    </lineage>
</organism>
<dbReference type="AlphaFoldDB" id="A0A9D2H6A1"/>
<dbReference type="Proteomes" id="UP000824220">
    <property type="component" value="Unassembled WGS sequence"/>
</dbReference>
<dbReference type="InterPro" id="IPR043129">
    <property type="entry name" value="ATPase_NBD"/>
</dbReference>
<dbReference type="SUPFAM" id="SSF53067">
    <property type="entry name" value="Actin-like ATPase domain"/>
    <property type="match status" value="1"/>
</dbReference>
<accession>A0A9D2H6A1</accession>
<dbReference type="PANTHER" id="PTHR18964:SF149">
    <property type="entry name" value="BIFUNCTIONAL UDP-N-ACETYLGLUCOSAMINE 2-EPIMERASE_N-ACETYLMANNOSAMINE KINASE"/>
    <property type="match status" value="1"/>
</dbReference>
<dbReference type="PANTHER" id="PTHR18964">
    <property type="entry name" value="ROK (REPRESSOR, ORF, KINASE) FAMILY"/>
    <property type="match status" value="1"/>
</dbReference>
<dbReference type="Pfam" id="PF00480">
    <property type="entry name" value="ROK"/>
    <property type="match status" value="1"/>
</dbReference>
<dbReference type="InterPro" id="IPR000600">
    <property type="entry name" value="ROK"/>
</dbReference>
<dbReference type="Gene3D" id="3.30.420.40">
    <property type="match status" value="2"/>
</dbReference>
<gene>
    <name evidence="2" type="ORF">H9800_07470</name>
</gene>